<protein>
    <submittedName>
        <fullName evidence="1">Uncharacterized protein</fullName>
    </submittedName>
</protein>
<gene>
    <name evidence="1" type="ORF">CHC_T00001690001</name>
</gene>
<keyword evidence="2" id="KW-1185">Reference proteome</keyword>
<name>R7Q446_CHOCR</name>
<dbReference type="RefSeq" id="XP_005712590.1">
    <property type="nucleotide sequence ID" value="XM_005712533.1"/>
</dbReference>
<dbReference type="KEGG" id="ccp:CHC_T00001690001"/>
<accession>R7Q446</accession>
<dbReference type="GeneID" id="17320307"/>
<dbReference type="Gramene" id="CDF32789">
    <property type="protein sequence ID" value="CDF32789"/>
    <property type="gene ID" value="CHC_T00001690001"/>
</dbReference>
<dbReference type="AlphaFoldDB" id="R7Q446"/>
<evidence type="ECO:0000313" key="1">
    <source>
        <dbReference type="EMBL" id="CDF32789.1"/>
    </source>
</evidence>
<sequence>MCSQVCRSQPSDQQGRPIWTASPLAISQSQVGMDIVPVWGFSRLLNARLTACRA</sequence>
<dbReference type="Proteomes" id="UP000012073">
    <property type="component" value="Unassembled WGS sequence"/>
</dbReference>
<reference evidence="2" key="1">
    <citation type="journal article" date="2013" name="Proc. Natl. Acad. Sci. U.S.A.">
        <title>Genome structure and metabolic features in the red seaweed Chondrus crispus shed light on evolution of the Archaeplastida.</title>
        <authorList>
            <person name="Collen J."/>
            <person name="Porcel B."/>
            <person name="Carre W."/>
            <person name="Ball S.G."/>
            <person name="Chaparro C."/>
            <person name="Tonon T."/>
            <person name="Barbeyron T."/>
            <person name="Michel G."/>
            <person name="Noel B."/>
            <person name="Valentin K."/>
            <person name="Elias M."/>
            <person name="Artiguenave F."/>
            <person name="Arun A."/>
            <person name="Aury J.M."/>
            <person name="Barbosa-Neto J.F."/>
            <person name="Bothwell J.H."/>
            <person name="Bouget F.Y."/>
            <person name="Brillet L."/>
            <person name="Cabello-Hurtado F."/>
            <person name="Capella-Gutierrez S."/>
            <person name="Charrier B."/>
            <person name="Cladiere L."/>
            <person name="Cock J.M."/>
            <person name="Coelho S.M."/>
            <person name="Colleoni C."/>
            <person name="Czjzek M."/>
            <person name="Da Silva C."/>
            <person name="Delage L."/>
            <person name="Denoeud F."/>
            <person name="Deschamps P."/>
            <person name="Dittami S.M."/>
            <person name="Gabaldon T."/>
            <person name="Gachon C.M."/>
            <person name="Groisillier A."/>
            <person name="Herve C."/>
            <person name="Jabbari K."/>
            <person name="Katinka M."/>
            <person name="Kloareg B."/>
            <person name="Kowalczyk N."/>
            <person name="Labadie K."/>
            <person name="Leblanc C."/>
            <person name="Lopez P.J."/>
            <person name="McLachlan D.H."/>
            <person name="Meslet-Cladiere L."/>
            <person name="Moustafa A."/>
            <person name="Nehr Z."/>
            <person name="Nyvall Collen P."/>
            <person name="Panaud O."/>
            <person name="Partensky F."/>
            <person name="Poulain J."/>
            <person name="Rensing S.A."/>
            <person name="Rousvoal S."/>
            <person name="Samson G."/>
            <person name="Symeonidi A."/>
            <person name="Weissenbach J."/>
            <person name="Zambounis A."/>
            <person name="Wincker P."/>
            <person name="Boyen C."/>
        </authorList>
    </citation>
    <scope>NUCLEOTIDE SEQUENCE [LARGE SCALE GENOMIC DNA]</scope>
    <source>
        <strain evidence="2">cv. Stackhouse</strain>
    </source>
</reference>
<evidence type="ECO:0000313" key="2">
    <source>
        <dbReference type="Proteomes" id="UP000012073"/>
    </source>
</evidence>
<organism evidence="1 2">
    <name type="scientific">Chondrus crispus</name>
    <name type="common">Carrageen Irish moss</name>
    <name type="synonym">Polymorpha crispa</name>
    <dbReference type="NCBI Taxonomy" id="2769"/>
    <lineage>
        <taxon>Eukaryota</taxon>
        <taxon>Rhodophyta</taxon>
        <taxon>Florideophyceae</taxon>
        <taxon>Rhodymeniophycidae</taxon>
        <taxon>Gigartinales</taxon>
        <taxon>Gigartinaceae</taxon>
        <taxon>Chondrus</taxon>
    </lineage>
</organism>
<dbReference type="EMBL" id="HG001587">
    <property type="protein sequence ID" value="CDF32789.1"/>
    <property type="molecule type" value="Genomic_DNA"/>
</dbReference>
<proteinExistence type="predicted"/>